<proteinExistence type="inferred from homology"/>
<evidence type="ECO:0000256" key="1">
    <source>
        <dbReference type="ARBA" id="ARBA00005901"/>
    </source>
</evidence>
<dbReference type="Proteomes" id="UP001648503">
    <property type="component" value="Unassembled WGS sequence"/>
</dbReference>
<gene>
    <name evidence="4" type="ORF">BASA50_007061</name>
</gene>
<evidence type="ECO:0000313" key="4">
    <source>
        <dbReference type="EMBL" id="KAH6593835.1"/>
    </source>
</evidence>
<comment type="similarity">
    <text evidence="1">Belongs to the V-ATPase E subunit family.</text>
</comment>
<evidence type="ECO:0000256" key="2">
    <source>
        <dbReference type="ARBA" id="ARBA00022448"/>
    </source>
</evidence>
<protein>
    <recommendedName>
        <fullName evidence="6">V-type proton ATPase subunit E</fullName>
    </recommendedName>
</protein>
<name>A0ABQ8FB45_9FUNG</name>
<evidence type="ECO:0008006" key="6">
    <source>
        <dbReference type="Google" id="ProtNLM"/>
    </source>
</evidence>
<keyword evidence="5" id="KW-1185">Reference proteome</keyword>
<sequence>MAGRLNDNEVAQEMNKMVAFIKQEALEKAREIKVKADEEFNIEKGKFVRQETVAIEAFFQKKLKQAKVSRKITQSNLINKNRLRVLQARQTVLNDMFAEAKGELRSISEDKASYEVLLKNMLLQGLFQLMENQVTVCCRAVDVPIVTKAIATATKEYSTELNQSVKVTIDEGNPLPAESYGGVTLSALDGRIKCSNTLESRLELLQEQMLPDIRVMLFGNSPNRRFFN</sequence>
<dbReference type="InterPro" id="IPR002842">
    <property type="entry name" value="ATPase_V1_Esu"/>
</dbReference>
<comment type="caution">
    <text evidence="4">The sequence shown here is derived from an EMBL/GenBank/DDBJ whole genome shotgun (WGS) entry which is preliminary data.</text>
</comment>
<keyword evidence="3" id="KW-0406">Ion transport</keyword>
<evidence type="ECO:0000313" key="5">
    <source>
        <dbReference type="Proteomes" id="UP001648503"/>
    </source>
</evidence>
<evidence type="ECO:0000256" key="3">
    <source>
        <dbReference type="ARBA" id="ARBA00023065"/>
    </source>
</evidence>
<dbReference type="InterPro" id="IPR038495">
    <property type="entry name" value="ATPase_E_C"/>
</dbReference>
<dbReference type="PANTHER" id="PTHR45715">
    <property type="entry name" value="ATPASE H+-TRANSPORTING V1 SUBUNIT E1A-RELATED"/>
    <property type="match status" value="1"/>
</dbReference>
<reference evidence="4 5" key="1">
    <citation type="submission" date="2021-02" db="EMBL/GenBank/DDBJ databases">
        <title>Variation within the Batrachochytrium salamandrivorans European outbreak.</title>
        <authorList>
            <person name="Kelly M."/>
            <person name="Pasmans F."/>
            <person name="Shea T.P."/>
            <person name="Munoz J.F."/>
            <person name="Carranza S."/>
            <person name="Cuomo C.A."/>
            <person name="Martel A."/>
        </authorList>
    </citation>
    <scope>NUCLEOTIDE SEQUENCE [LARGE SCALE GENOMIC DNA]</scope>
    <source>
        <strain evidence="4 5">AMFP18/2</strain>
    </source>
</reference>
<dbReference type="HAMAP" id="MF_00311">
    <property type="entry name" value="ATP_synth_E_arch"/>
    <property type="match status" value="1"/>
</dbReference>
<dbReference type="Gene3D" id="6.10.250.1620">
    <property type="match status" value="1"/>
</dbReference>
<dbReference type="EMBL" id="JAFCIX010000344">
    <property type="protein sequence ID" value="KAH6593835.1"/>
    <property type="molecule type" value="Genomic_DNA"/>
</dbReference>
<dbReference type="Pfam" id="PF01991">
    <property type="entry name" value="vATP-synt_E"/>
    <property type="match status" value="1"/>
</dbReference>
<organism evidence="4 5">
    <name type="scientific">Batrachochytrium salamandrivorans</name>
    <dbReference type="NCBI Taxonomy" id="1357716"/>
    <lineage>
        <taxon>Eukaryota</taxon>
        <taxon>Fungi</taxon>
        <taxon>Fungi incertae sedis</taxon>
        <taxon>Chytridiomycota</taxon>
        <taxon>Chytridiomycota incertae sedis</taxon>
        <taxon>Chytridiomycetes</taxon>
        <taxon>Rhizophydiales</taxon>
        <taxon>Rhizophydiales incertae sedis</taxon>
        <taxon>Batrachochytrium</taxon>
    </lineage>
</organism>
<dbReference type="SUPFAM" id="SSF160527">
    <property type="entry name" value="V-type ATPase subunit E-like"/>
    <property type="match status" value="1"/>
</dbReference>
<dbReference type="Gene3D" id="3.30.2320.30">
    <property type="entry name" value="ATP synthase, E subunit, C-terminal"/>
    <property type="match status" value="1"/>
</dbReference>
<keyword evidence="2" id="KW-0813">Transport</keyword>
<accession>A0ABQ8FB45</accession>